<dbReference type="Proteomes" id="UP000077469">
    <property type="component" value="Chromosome"/>
</dbReference>
<dbReference type="AlphaFoldDB" id="A0A0X1KQS4"/>
<keyword evidence="6" id="KW-0547">Nucleotide-binding</keyword>
<dbReference type="NCBIfam" id="TIGR01727">
    <property type="entry name" value="oligo_HPY"/>
    <property type="match status" value="1"/>
</dbReference>
<dbReference type="GO" id="GO:0005886">
    <property type="term" value="C:plasma membrane"/>
    <property type="evidence" value="ECO:0007669"/>
    <property type="project" value="UniProtKB-SubCell"/>
</dbReference>
<dbReference type="InterPro" id="IPR003593">
    <property type="entry name" value="AAA+_ATPase"/>
</dbReference>
<dbReference type="KEGG" id="phy:AJ81_04595"/>
<protein>
    <submittedName>
        <fullName evidence="11">Peptide ABC transporter ATP-binding protein</fullName>
    </submittedName>
</protein>
<dbReference type="OrthoDB" id="42455at2"/>
<keyword evidence="5" id="KW-0997">Cell inner membrane</keyword>
<dbReference type="FunFam" id="3.40.50.300:FF:000016">
    <property type="entry name" value="Oligopeptide ABC transporter ATP-binding component"/>
    <property type="match status" value="1"/>
</dbReference>
<dbReference type="EMBL" id="CP007141">
    <property type="protein sequence ID" value="AJC73603.1"/>
    <property type="molecule type" value="Genomic_DNA"/>
</dbReference>
<dbReference type="STRING" id="1123384.AJ81_04595"/>
<dbReference type="RefSeq" id="WP_096325204.1">
    <property type="nucleotide sequence ID" value="NC_022795.1"/>
</dbReference>
<dbReference type="InterPro" id="IPR003439">
    <property type="entry name" value="ABC_transporter-like_ATP-bd"/>
</dbReference>
<dbReference type="Pfam" id="PF00005">
    <property type="entry name" value="ABC_tran"/>
    <property type="match status" value="1"/>
</dbReference>
<dbReference type="InterPro" id="IPR017871">
    <property type="entry name" value="ABC_transporter-like_CS"/>
</dbReference>
<reference evidence="11 12" key="1">
    <citation type="submission" date="2014-01" db="EMBL/GenBank/DDBJ databases">
        <title>Genome sequencing of Thermotog hypogea.</title>
        <authorList>
            <person name="Zhang X."/>
            <person name="Alvare G."/>
            <person name="Fristensky B."/>
            <person name="Chen L."/>
            <person name="Suen T."/>
            <person name="Chen Q."/>
            <person name="Ma K."/>
        </authorList>
    </citation>
    <scope>NUCLEOTIDE SEQUENCE [LARGE SCALE GENOMIC DNA]</scope>
    <source>
        <strain evidence="11 12">DSM 11164</strain>
    </source>
</reference>
<evidence type="ECO:0000256" key="2">
    <source>
        <dbReference type="ARBA" id="ARBA00005417"/>
    </source>
</evidence>
<organism evidence="11 12">
    <name type="scientific">Pseudothermotoga hypogea DSM 11164 = NBRC 106472</name>
    <dbReference type="NCBI Taxonomy" id="1123384"/>
    <lineage>
        <taxon>Bacteria</taxon>
        <taxon>Thermotogati</taxon>
        <taxon>Thermotogota</taxon>
        <taxon>Thermotogae</taxon>
        <taxon>Thermotogales</taxon>
        <taxon>Thermotogaceae</taxon>
        <taxon>Pseudothermotoga</taxon>
    </lineage>
</organism>
<dbReference type="PANTHER" id="PTHR43297:SF14">
    <property type="entry name" value="ATPASE AAA-TYPE CORE DOMAIN-CONTAINING PROTEIN"/>
    <property type="match status" value="1"/>
</dbReference>
<dbReference type="GO" id="GO:0016887">
    <property type="term" value="F:ATP hydrolysis activity"/>
    <property type="evidence" value="ECO:0007669"/>
    <property type="project" value="InterPro"/>
</dbReference>
<dbReference type="InterPro" id="IPR013563">
    <property type="entry name" value="Oligopep_ABC_C"/>
</dbReference>
<evidence type="ECO:0000256" key="6">
    <source>
        <dbReference type="ARBA" id="ARBA00022741"/>
    </source>
</evidence>
<name>A0A0X1KQS4_9THEM</name>
<evidence type="ECO:0000256" key="3">
    <source>
        <dbReference type="ARBA" id="ARBA00022448"/>
    </source>
</evidence>
<dbReference type="PROSITE" id="PS50893">
    <property type="entry name" value="ABC_TRANSPORTER_2"/>
    <property type="match status" value="1"/>
</dbReference>
<dbReference type="Gene3D" id="3.40.50.300">
    <property type="entry name" value="P-loop containing nucleotide triphosphate hydrolases"/>
    <property type="match status" value="1"/>
</dbReference>
<evidence type="ECO:0000256" key="8">
    <source>
        <dbReference type="ARBA" id="ARBA00022967"/>
    </source>
</evidence>
<keyword evidence="4" id="KW-1003">Cell membrane</keyword>
<dbReference type="PaxDb" id="1123384-AJ81_04595"/>
<dbReference type="PANTHER" id="PTHR43297">
    <property type="entry name" value="OLIGOPEPTIDE TRANSPORT ATP-BINDING PROTEIN APPD"/>
    <property type="match status" value="1"/>
</dbReference>
<accession>A0A0X1KQS4</accession>
<keyword evidence="3" id="KW-0813">Transport</keyword>
<evidence type="ECO:0000259" key="10">
    <source>
        <dbReference type="PROSITE" id="PS50893"/>
    </source>
</evidence>
<dbReference type="GO" id="GO:0015833">
    <property type="term" value="P:peptide transport"/>
    <property type="evidence" value="ECO:0007669"/>
    <property type="project" value="InterPro"/>
</dbReference>
<evidence type="ECO:0000256" key="7">
    <source>
        <dbReference type="ARBA" id="ARBA00022840"/>
    </source>
</evidence>
<evidence type="ECO:0000256" key="4">
    <source>
        <dbReference type="ARBA" id="ARBA00022475"/>
    </source>
</evidence>
<keyword evidence="8" id="KW-1278">Translocase</keyword>
<dbReference type="GO" id="GO:0005524">
    <property type="term" value="F:ATP binding"/>
    <property type="evidence" value="ECO:0007669"/>
    <property type="project" value="UniProtKB-KW"/>
</dbReference>
<evidence type="ECO:0000256" key="1">
    <source>
        <dbReference type="ARBA" id="ARBA00004202"/>
    </source>
</evidence>
<dbReference type="Pfam" id="PF08352">
    <property type="entry name" value="oligo_HPY"/>
    <property type="match status" value="1"/>
</dbReference>
<evidence type="ECO:0000256" key="5">
    <source>
        <dbReference type="ARBA" id="ARBA00022519"/>
    </source>
</evidence>
<comment type="subcellular location">
    <subcellularLocation>
        <location evidence="1">Cell membrane</location>
        <topology evidence="1">Peripheral membrane protein</topology>
    </subcellularLocation>
</comment>
<evidence type="ECO:0000313" key="11">
    <source>
        <dbReference type="EMBL" id="AJC73603.1"/>
    </source>
</evidence>
<dbReference type="CDD" id="cd03257">
    <property type="entry name" value="ABC_NikE_OppD_transporters"/>
    <property type="match status" value="1"/>
</dbReference>
<gene>
    <name evidence="11" type="primary">dppD</name>
    <name evidence="11" type="ORF">AJ81_04595</name>
</gene>
<evidence type="ECO:0000313" key="12">
    <source>
        <dbReference type="Proteomes" id="UP000077469"/>
    </source>
</evidence>
<keyword evidence="9" id="KW-0472">Membrane</keyword>
<comment type="similarity">
    <text evidence="2">Belongs to the ABC transporter superfamily.</text>
</comment>
<dbReference type="PROSITE" id="PS00211">
    <property type="entry name" value="ABC_TRANSPORTER_1"/>
    <property type="match status" value="1"/>
</dbReference>
<dbReference type="SUPFAM" id="SSF52540">
    <property type="entry name" value="P-loop containing nucleoside triphosphate hydrolases"/>
    <property type="match status" value="1"/>
</dbReference>
<sequence>MKELLRIENLRLYFDTEEGTVKALEDVNLSVKEGEIVGVVGETGSGKSITAMSILKLIPSPPARMLSGKIWFDGQEISSFDEEKMREIRGKKIAMIFQEPMTSLNPTFTVGEQLCDVLMTHEKIEKKQAIEKIIEVFKLVRMQDPVALLDKYPHQLSGGMRQRVMIAMALLCNPKLLIADEATTALDVTIQAQILGLIKRMNEQLKLSVLLITHNFGIVAQICDKVAVMYAGYVVEIADIKEVFARPRHPYTRGLLSAIPPIDRKVERLRIIEGSVPNLIEPPSGCRFHPRCERFVPGVCDVEAPKLAGDEHMVACFNPYNGGGSR</sequence>
<feature type="domain" description="ABC transporter" evidence="10">
    <location>
        <begin position="5"/>
        <end position="256"/>
    </location>
</feature>
<dbReference type="InterPro" id="IPR050388">
    <property type="entry name" value="ABC_Ni/Peptide_Import"/>
</dbReference>
<proteinExistence type="inferred from homology"/>
<keyword evidence="12" id="KW-1185">Reference proteome</keyword>
<dbReference type="SMART" id="SM00382">
    <property type="entry name" value="AAA"/>
    <property type="match status" value="1"/>
</dbReference>
<keyword evidence="7 11" id="KW-0067">ATP-binding</keyword>
<dbReference type="PATRIC" id="fig|1123384.7.peg.899"/>
<dbReference type="InterPro" id="IPR027417">
    <property type="entry name" value="P-loop_NTPase"/>
</dbReference>
<evidence type="ECO:0000256" key="9">
    <source>
        <dbReference type="ARBA" id="ARBA00023136"/>
    </source>
</evidence>